<dbReference type="Proteomes" id="UP000264294">
    <property type="component" value="Unassembled WGS sequence"/>
</dbReference>
<evidence type="ECO:0000313" key="6">
    <source>
        <dbReference type="Proteomes" id="UP000264294"/>
    </source>
</evidence>
<dbReference type="AlphaFoldDB" id="A0A090YAJ3"/>
<dbReference type="EMBL" id="JMQC01000012">
    <property type="protein sequence ID" value="KFM94852.1"/>
    <property type="molecule type" value="Genomic_DNA"/>
</dbReference>
<dbReference type="RefSeq" id="WP_042985266.1">
    <property type="nucleotide sequence ID" value="NZ_JMQC01000012.1"/>
</dbReference>
<keyword evidence="6" id="KW-1185">Reference proteome</keyword>
<reference evidence="4 6" key="2">
    <citation type="submission" date="2018-08" db="EMBL/GenBank/DDBJ databases">
        <title>Bacillus clarus sp. nov. strain PS00077A.</title>
        <authorList>
            <person name="Mendez Acevedo M."/>
            <person name="Carroll L."/>
            <person name="Mukherjee M."/>
            <person name="Wiedmann M."/>
            <person name="Kovac J."/>
        </authorList>
    </citation>
    <scope>NUCLEOTIDE SEQUENCE [LARGE SCALE GENOMIC DNA]</scope>
    <source>
        <strain evidence="4 6">PS00077A</strain>
    </source>
</reference>
<organism evidence="3 5">
    <name type="scientific">Bacillus clarus</name>
    <dbReference type="NCBI Taxonomy" id="2338372"/>
    <lineage>
        <taxon>Bacteria</taxon>
        <taxon>Bacillati</taxon>
        <taxon>Bacillota</taxon>
        <taxon>Bacilli</taxon>
        <taxon>Bacillales</taxon>
        <taxon>Bacillaceae</taxon>
        <taxon>Bacillus</taxon>
        <taxon>Bacillus cereus group</taxon>
    </lineage>
</organism>
<evidence type="ECO:0000313" key="5">
    <source>
        <dbReference type="Proteomes" id="UP000029389"/>
    </source>
</evidence>
<keyword evidence="4" id="KW-0378">Hydrolase</keyword>
<accession>A0A090YAJ3</accession>
<feature type="region of interest" description="Disordered" evidence="2">
    <location>
        <begin position="85"/>
        <end position="117"/>
    </location>
</feature>
<keyword evidence="1" id="KW-0175">Coiled coil</keyword>
<evidence type="ECO:0000313" key="4">
    <source>
        <dbReference type="EMBL" id="RFT64496.1"/>
    </source>
</evidence>
<dbReference type="Proteomes" id="UP000029389">
    <property type="component" value="Unassembled WGS sequence"/>
</dbReference>
<gene>
    <name evidence="4" type="ORF">D0U04_21695</name>
    <name evidence="3" type="ORF">DJ93_6040</name>
</gene>
<dbReference type="GO" id="GO:0004519">
    <property type="term" value="F:endonuclease activity"/>
    <property type="evidence" value="ECO:0007669"/>
    <property type="project" value="UniProtKB-KW"/>
</dbReference>
<dbReference type="PATRIC" id="fig|1405.8.peg.6133"/>
<name>A0A090YAJ3_9BACI</name>
<proteinExistence type="predicted"/>
<evidence type="ECO:0000256" key="2">
    <source>
        <dbReference type="SAM" id="MobiDB-lite"/>
    </source>
</evidence>
<protein>
    <submittedName>
        <fullName evidence="4">Restriction endonuclease</fullName>
    </submittedName>
</protein>
<keyword evidence="4" id="KW-0255">Endonuclease</keyword>
<sequence>MARKSKAEKLQELLEKEEQLKKAKQDLKKALRAEEKKTREKCFRDTGELVENHFEIEHLSLEEREILFSSIAAYVNKEIANHFPKQNINSEEKSGGSSEDEREESTVLSGTREFQVS</sequence>
<dbReference type="EMBL" id="QVOD01000034">
    <property type="protein sequence ID" value="RFT64496.1"/>
    <property type="molecule type" value="Genomic_DNA"/>
</dbReference>
<evidence type="ECO:0000256" key="1">
    <source>
        <dbReference type="SAM" id="Coils"/>
    </source>
</evidence>
<keyword evidence="4" id="KW-0540">Nuclease</keyword>
<reference evidence="3 5" key="1">
    <citation type="submission" date="2014-04" db="EMBL/GenBank/DDBJ databases">
        <authorList>
            <person name="Bishop-Lilly K.A."/>
            <person name="Broomall S.M."/>
            <person name="Chain P.S."/>
            <person name="Chertkov O."/>
            <person name="Coyne S.R."/>
            <person name="Daligault H.E."/>
            <person name="Davenport K.W."/>
            <person name="Erkkila T."/>
            <person name="Frey K.G."/>
            <person name="Gibbons H.S."/>
            <person name="Gu W."/>
            <person name="Jaissle J."/>
            <person name="Johnson S.L."/>
            <person name="Koroleva G.I."/>
            <person name="Ladner J.T."/>
            <person name="Lo C.-C."/>
            <person name="Minogue T.D."/>
            <person name="Munk C."/>
            <person name="Palacios G.F."/>
            <person name="Redden C.L."/>
            <person name="Rosenzweig C.N."/>
            <person name="Scholz M.B."/>
            <person name="Teshima H."/>
            <person name="Xu Y."/>
        </authorList>
    </citation>
    <scope>NUCLEOTIDE SEQUENCE [LARGE SCALE GENOMIC DNA]</scope>
    <source>
        <strain evidence="3 5">BHP</strain>
    </source>
</reference>
<feature type="coiled-coil region" evidence="1">
    <location>
        <begin position="3"/>
        <end position="40"/>
    </location>
</feature>
<feature type="compositionally biased region" description="Polar residues" evidence="2">
    <location>
        <begin position="106"/>
        <end position="117"/>
    </location>
</feature>
<comment type="caution">
    <text evidence="3">The sequence shown here is derived from an EMBL/GenBank/DDBJ whole genome shotgun (WGS) entry which is preliminary data.</text>
</comment>
<evidence type="ECO:0000313" key="3">
    <source>
        <dbReference type="EMBL" id="KFM94852.1"/>
    </source>
</evidence>